<evidence type="ECO:0000256" key="6">
    <source>
        <dbReference type="ARBA" id="ARBA00022833"/>
    </source>
</evidence>
<keyword evidence="3" id="KW-0436">Ligase</keyword>
<dbReference type="InterPro" id="IPR013839">
    <property type="entry name" value="DNAligase_adenylation"/>
</dbReference>
<evidence type="ECO:0000256" key="5">
    <source>
        <dbReference type="ARBA" id="ARBA00022723"/>
    </source>
</evidence>
<keyword evidence="6" id="KW-0862">Zinc</keyword>
<dbReference type="InterPro" id="IPR012340">
    <property type="entry name" value="NA-bd_OB-fold"/>
</dbReference>
<evidence type="ECO:0000313" key="10">
    <source>
        <dbReference type="EMBL" id="QHU27666.1"/>
    </source>
</evidence>
<dbReference type="Gene3D" id="3.30.470.30">
    <property type="entry name" value="DNA ligase/mRNA capping enzyme"/>
    <property type="match status" value="1"/>
</dbReference>
<dbReference type="SUPFAM" id="SSF47794">
    <property type="entry name" value="Rad51 N-terminal domain-like"/>
    <property type="match status" value="1"/>
</dbReference>
<dbReference type="SUPFAM" id="SSF50249">
    <property type="entry name" value="Nucleic acid-binding proteins"/>
    <property type="match status" value="1"/>
</dbReference>
<dbReference type="AlphaFoldDB" id="A0A6C0L9L8"/>
<dbReference type="EC" id="6.5.1.2" evidence="2"/>
<comment type="function">
    <text evidence="1">DNA ligase that catalyzes the formation of phosphodiester linkages between 5'-phosphoryl and 3'-hydroxyl groups in double-stranded DNA using NAD as a coenzyme and as the energy source for the reaction. It is essential for DNA replication and repair of damaged DNA.</text>
</comment>
<keyword evidence="4" id="KW-0235">DNA replication</keyword>
<dbReference type="Pfam" id="PF01653">
    <property type="entry name" value="DNA_ligase_aden"/>
    <property type="match status" value="1"/>
</dbReference>
<evidence type="ECO:0000256" key="8">
    <source>
        <dbReference type="ARBA" id="ARBA00034005"/>
    </source>
</evidence>
<evidence type="ECO:0000256" key="1">
    <source>
        <dbReference type="ARBA" id="ARBA00004067"/>
    </source>
</evidence>
<dbReference type="Gene3D" id="3.40.50.10190">
    <property type="entry name" value="BRCT domain"/>
    <property type="match status" value="1"/>
</dbReference>
<organism evidence="10">
    <name type="scientific">viral metagenome</name>
    <dbReference type="NCBI Taxonomy" id="1070528"/>
    <lineage>
        <taxon>unclassified sequences</taxon>
        <taxon>metagenomes</taxon>
        <taxon>organismal metagenomes</taxon>
    </lineage>
</organism>
<sequence length="676" mass="75619">MNFDFEAINSDPQGFIKKNKKKDIIALLIAADEAFFNGTKSLLKDDIYDIIKDYIRKKYPKDPYLKHVGADVDNKVLLPYYMGSQNKIKDSEEEITKYKKQYKGPYIISDKLDGVSCLIVYNRKTGAAGAAAGAGNKNKFDIKLYTRGNGTYGQDISHLLTYINGFPDISNITGDYLAIRGELIISKDNWEKLKAEGDNGANPRNTVSGAINSKTLNKKILNAIDFVCYTLISPIDPKIKNGLEVIKRMKFSIVNHIIVNDINLDILSENLQKSRNNDYIIDGIVIADIGKHYDIEKDKNPTHSFAFKSIHTLEQVEVIVKEVEWNVSKDKYMKPIVKFDEILLDDVKIKQATGFNAGFIEKNVIGPGSRIIIIRSGNVIPHINSVLSKSANEKPSMPGTEGVNYKWNDTRVDIIMIDDGNKNSQYDIKNIIYFMKTIEIDYMGPGNIEKIYNAGYDTINKIINIKKEELLRIEGFKDKSAENIIGALKKIKDVDCNVLMDASNIMGRGFGSKKIKSITDIHPEIIDNTKTGRNKALKLKVEELTKINGIAKISAELFIENLPKYYEFYDSLGFKCNKGAQAAAANAANAANAGPGNIKIKINNNLKDKTFIFSGFRNKEYEKAIVDNGGKVTTSISKNTSYLVVKDKNENTAKIIKARELGITILNIEDFTALMG</sequence>
<dbReference type="SMART" id="SM00278">
    <property type="entry name" value="HhH1"/>
    <property type="match status" value="2"/>
</dbReference>
<dbReference type="GO" id="GO:0006260">
    <property type="term" value="P:DNA replication"/>
    <property type="evidence" value="ECO:0007669"/>
    <property type="project" value="UniProtKB-KW"/>
</dbReference>
<evidence type="ECO:0000259" key="9">
    <source>
        <dbReference type="PROSITE" id="PS50172"/>
    </source>
</evidence>
<feature type="domain" description="BRCT" evidence="9">
    <location>
        <begin position="601"/>
        <end position="676"/>
    </location>
</feature>
<keyword evidence="7" id="KW-0520">NAD</keyword>
<dbReference type="GO" id="GO:0003677">
    <property type="term" value="F:DNA binding"/>
    <property type="evidence" value="ECO:0007669"/>
    <property type="project" value="InterPro"/>
</dbReference>
<protein>
    <recommendedName>
        <fullName evidence="2">DNA ligase (NAD(+))</fullName>
        <ecNumber evidence="2">6.5.1.2</ecNumber>
    </recommendedName>
</protein>
<accession>A0A6C0L9L8</accession>
<keyword evidence="5" id="KW-0479">Metal-binding</keyword>
<dbReference type="Pfam" id="PF14520">
    <property type="entry name" value="HHH_5"/>
    <property type="match status" value="1"/>
</dbReference>
<dbReference type="Gene3D" id="1.10.150.20">
    <property type="entry name" value="5' to 3' exonuclease, C-terminal subdomain"/>
    <property type="match status" value="1"/>
</dbReference>
<reference evidence="10" key="1">
    <citation type="journal article" date="2020" name="Nature">
        <title>Giant virus diversity and host interactions through global metagenomics.</title>
        <authorList>
            <person name="Schulz F."/>
            <person name="Roux S."/>
            <person name="Paez-Espino D."/>
            <person name="Jungbluth S."/>
            <person name="Walsh D.A."/>
            <person name="Denef V.J."/>
            <person name="McMahon K.D."/>
            <person name="Konstantinidis K.T."/>
            <person name="Eloe-Fadrosh E.A."/>
            <person name="Kyrpides N.C."/>
            <person name="Woyke T."/>
        </authorList>
    </citation>
    <scope>NUCLEOTIDE SEQUENCE</scope>
    <source>
        <strain evidence="10">GVMAG-M-3300027769-26</strain>
    </source>
</reference>
<dbReference type="InterPro" id="IPR001679">
    <property type="entry name" value="DNA_ligase"/>
</dbReference>
<evidence type="ECO:0000256" key="2">
    <source>
        <dbReference type="ARBA" id="ARBA00012722"/>
    </source>
</evidence>
<dbReference type="InterPro" id="IPR004150">
    <property type="entry name" value="NAD_DNA_ligase_OB"/>
</dbReference>
<dbReference type="InterPro" id="IPR003583">
    <property type="entry name" value="Hlx-hairpin-Hlx_DNA-bd_motif"/>
</dbReference>
<dbReference type="GO" id="GO:0000166">
    <property type="term" value="F:nucleotide binding"/>
    <property type="evidence" value="ECO:0007669"/>
    <property type="project" value="InterPro"/>
</dbReference>
<dbReference type="SUPFAM" id="SSF56091">
    <property type="entry name" value="DNA ligase/mRNA capping enzyme, catalytic domain"/>
    <property type="match status" value="1"/>
</dbReference>
<dbReference type="SMART" id="SM00292">
    <property type="entry name" value="BRCT"/>
    <property type="match status" value="1"/>
</dbReference>
<evidence type="ECO:0000256" key="7">
    <source>
        <dbReference type="ARBA" id="ARBA00023027"/>
    </source>
</evidence>
<dbReference type="InterPro" id="IPR013840">
    <property type="entry name" value="DNAligase_N"/>
</dbReference>
<evidence type="ECO:0000256" key="3">
    <source>
        <dbReference type="ARBA" id="ARBA00022598"/>
    </source>
</evidence>
<dbReference type="SUPFAM" id="SSF52113">
    <property type="entry name" value="BRCT domain"/>
    <property type="match status" value="1"/>
</dbReference>
<dbReference type="PROSITE" id="PS50172">
    <property type="entry name" value="BRCT"/>
    <property type="match status" value="1"/>
</dbReference>
<dbReference type="CDD" id="cd17748">
    <property type="entry name" value="BRCT_DNA_ligase_like"/>
    <property type="match status" value="1"/>
</dbReference>
<dbReference type="EMBL" id="MN740460">
    <property type="protein sequence ID" value="QHU27666.1"/>
    <property type="molecule type" value="Genomic_DNA"/>
</dbReference>
<proteinExistence type="predicted"/>
<comment type="catalytic activity">
    <reaction evidence="8">
        <text>NAD(+) + (deoxyribonucleotide)n-3'-hydroxyl + 5'-phospho-(deoxyribonucleotide)m = (deoxyribonucleotide)n+m + AMP + beta-nicotinamide D-nucleotide.</text>
        <dbReference type="EC" id="6.5.1.2"/>
    </reaction>
</comment>
<dbReference type="Pfam" id="PF00533">
    <property type="entry name" value="BRCT"/>
    <property type="match status" value="1"/>
</dbReference>
<dbReference type="InterPro" id="IPR010995">
    <property type="entry name" value="DNA_repair_Rad51/TF_NusA_a-hlx"/>
</dbReference>
<dbReference type="GO" id="GO:0006281">
    <property type="term" value="P:DNA repair"/>
    <property type="evidence" value="ECO:0007669"/>
    <property type="project" value="InterPro"/>
</dbReference>
<dbReference type="PIRSF" id="PIRSF001604">
    <property type="entry name" value="LigA"/>
    <property type="match status" value="1"/>
</dbReference>
<dbReference type="GO" id="GO:0003911">
    <property type="term" value="F:DNA ligase (NAD+) activity"/>
    <property type="evidence" value="ECO:0007669"/>
    <property type="project" value="UniProtKB-EC"/>
</dbReference>
<name>A0A6C0L9L8_9ZZZZ</name>
<dbReference type="InterPro" id="IPR001357">
    <property type="entry name" value="BRCT_dom"/>
</dbReference>
<dbReference type="SMART" id="SM00532">
    <property type="entry name" value="LIGANc"/>
    <property type="match status" value="1"/>
</dbReference>
<evidence type="ECO:0000256" key="4">
    <source>
        <dbReference type="ARBA" id="ARBA00022705"/>
    </source>
</evidence>
<dbReference type="InterPro" id="IPR036420">
    <property type="entry name" value="BRCT_dom_sf"/>
</dbReference>
<dbReference type="Gene3D" id="2.40.50.140">
    <property type="entry name" value="Nucleic acid-binding proteins"/>
    <property type="match status" value="1"/>
</dbReference>
<dbReference type="Pfam" id="PF03120">
    <property type="entry name" value="OB_DNA_ligase"/>
    <property type="match status" value="1"/>
</dbReference>